<feature type="transmembrane region" description="Helical" evidence="1">
    <location>
        <begin position="191"/>
        <end position="210"/>
    </location>
</feature>
<keyword evidence="1" id="KW-0472">Membrane</keyword>
<feature type="domain" description="VTT" evidence="2">
    <location>
        <begin position="54"/>
        <end position="176"/>
    </location>
</feature>
<feature type="transmembrane region" description="Helical" evidence="1">
    <location>
        <begin position="157"/>
        <end position="179"/>
    </location>
</feature>
<dbReference type="EMBL" id="CAHP01000001">
    <property type="protein sequence ID" value="CCG39626.1"/>
    <property type="molecule type" value="Genomic_DNA"/>
</dbReference>
<dbReference type="Proteomes" id="UP000004169">
    <property type="component" value="Unassembled WGS sequence"/>
</dbReference>
<name>H8FMN8_MAGML</name>
<sequence length="229" mass="25710">MGVDDPASLPDFCRRVFGLALHPGAALEDLIIHILNEYGYLLYLFIAAWTFVEGETVVLVTGILASEGRFPINVEVLAAAAWGGSFLGDQLYFYIGRRYGAPLLSRWPRLTGRIDWAFQALKRSPALFILTFRWIYGVRNIAPFIVGIAGVARLKYLVLNLIAAGLWAHCFAWGGYFMGRKLEEWLGDSKWYVLFGFILCLFGFAIFSAYKSHRKSATLGSENELPPKE</sequence>
<keyword evidence="1" id="KW-0812">Transmembrane</keyword>
<dbReference type="PANTHER" id="PTHR42709">
    <property type="entry name" value="ALKALINE PHOSPHATASE LIKE PROTEIN"/>
    <property type="match status" value="1"/>
</dbReference>
<dbReference type="InterPro" id="IPR051311">
    <property type="entry name" value="DedA_domain"/>
</dbReference>
<proteinExistence type="predicted"/>
<protein>
    <recommendedName>
        <fullName evidence="2">VTT domain-containing protein</fullName>
    </recommendedName>
</protein>
<evidence type="ECO:0000313" key="4">
    <source>
        <dbReference type="Proteomes" id="UP000004169"/>
    </source>
</evidence>
<keyword evidence="1" id="KW-1133">Transmembrane helix</keyword>
<dbReference type="PANTHER" id="PTHR42709:SF2">
    <property type="entry name" value="INNER MEMBRANE PROTEIN YOHD"/>
    <property type="match status" value="1"/>
</dbReference>
<dbReference type="STRING" id="1150626.PHAMO_10051"/>
<comment type="caution">
    <text evidence="3">The sequence shown here is derived from an EMBL/GenBank/DDBJ whole genome shotgun (WGS) entry which is preliminary data.</text>
</comment>
<dbReference type="GO" id="GO:0005886">
    <property type="term" value="C:plasma membrane"/>
    <property type="evidence" value="ECO:0007669"/>
    <property type="project" value="TreeGrafter"/>
</dbReference>
<dbReference type="Pfam" id="PF09335">
    <property type="entry name" value="VTT_dom"/>
    <property type="match status" value="1"/>
</dbReference>
<accession>H8FMN8</accession>
<dbReference type="AlphaFoldDB" id="H8FMN8"/>
<evidence type="ECO:0000313" key="3">
    <source>
        <dbReference type="EMBL" id="CCG39626.1"/>
    </source>
</evidence>
<dbReference type="eggNOG" id="COG0586">
    <property type="taxonomic scope" value="Bacteria"/>
</dbReference>
<gene>
    <name evidence="3" type="ORF">PHAMO_10051</name>
</gene>
<organism evidence="3 4">
    <name type="scientific">Magnetospirillum molischianum DSM 120</name>
    <dbReference type="NCBI Taxonomy" id="1150626"/>
    <lineage>
        <taxon>Bacteria</taxon>
        <taxon>Pseudomonadati</taxon>
        <taxon>Pseudomonadota</taxon>
        <taxon>Alphaproteobacteria</taxon>
        <taxon>Rhodospirillales</taxon>
        <taxon>Rhodospirillaceae</taxon>
        <taxon>Magnetospirillum</taxon>
    </lineage>
</organism>
<dbReference type="InterPro" id="IPR032816">
    <property type="entry name" value="VTT_dom"/>
</dbReference>
<keyword evidence="4" id="KW-1185">Reference proteome</keyword>
<evidence type="ECO:0000256" key="1">
    <source>
        <dbReference type="SAM" id="Phobius"/>
    </source>
</evidence>
<feature type="transmembrane region" description="Helical" evidence="1">
    <location>
        <begin position="76"/>
        <end position="96"/>
    </location>
</feature>
<reference evidence="3 4" key="1">
    <citation type="journal article" date="2012" name="J. Bacteriol.">
        <title>Draft Genome Sequence of the Purple Photosynthetic Bacterium Phaeospirillum molischianum DSM120, a Particularly Versatile Bacterium.</title>
        <authorList>
            <person name="Duquesne K."/>
            <person name="Prima V."/>
            <person name="Ji B."/>
            <person name="Rouy Z."/>
            <person name="Medigue C."/>
            <person name="Talla E."/>
            <person name="Sturgis J.N."/>
        </authorList>
    </citation>
    <scope>NUCLEOTIDE SEQUENCE [LARGE SCALE GENOMIC DNA]</scope>
    <source>
        <strain evidence="4">DSM120</strain>
    </source>
</reference>
<evidence type="ECO:0000259" key="2">
    <source>
        <dbReference type="Pfam" id="PF09335"/>
    </source>
</evidence>
<feature type="transmembrane region" description="Helical" evidence="1">
    <location>
        <begin position="40"/>
        <end position="64"/>
    </location>
</feature>